<protein>
    <submittedName>
        <fullName evidence="1">Uncharacterized protein</fullName>
    </submittedName>
</protein>
<organism evidence="1 2">
    <name type="scientific">Aphis glycines</name>
    <name type="common">Soybean aphid</name>
    <dbReference type="NCBI Taxonomy" id="307491"/>
    <lineage>
        <taxon>Eukaryota</taxon>
        <taxon>Metazoa</taxon>
        <taxon>Ecdysozoa</taxon>
        <taxon>Arthropoda</taxon>
        <taxon>Hexapoda</taxon>
        <taxon>Insecta</taxon>
        <taxon>Pterygota</taxon>
        <taxon>Neoptera</taxon>
        <taxon>Paraneoptera</taxon>
        <taxon>Hemiptera</taxon>
        <taxon>Sternorrhyncha</taxon>
        <taxon>Aphidomorpha</taxon>
        <taxon>Aphidoidea</taxon>
        <taxon>Aphididae</taxon>
        <taxon>Aphidini</taxon>
        <taxon>Aphis</taxon>
        <taxon>Aphis</taxon>
    </lineage>
</organism>
<accession>A0A6G0U8I0</accession>
<reference evidence="1 2" key="1">
    <citation type="submission" date="2019-08" db="EMBL/GenBank/DDBJ databases">
        <title>The genome of the soybean aphid Biotype 1, its phylome, world population structure and adaptation to the North American continent.</title>
        <authorList>
            <person name="Giordano R."/>
            <person name="Donthu R.K."/>
            <person name="Hernandez A.G."/>
            <person name="Wright C.L."/>
            <person name="Zimin A.V."/>
        </authorList>
    </citation>
    <scope>NUCLEOTIDE SEQUENCE [LARGE SCALE GENOMIC DNA]</scope>
    <source>
        <tissue evidence="1">Whole aphids</tissue>
    </source>
</reference>
<sequence length="276" mass="32723">MTDLFFCSRNPNTIVIKTIIRKLVEYYNINIAKLHKSVLLYISASLYIKRYFVVHDSERSDECIDFTMIITSRNNASISNFGGGSRWQSEYPWCIIEFLKNREKQKKKNDGKTGIFTKTSFLINRFFYMVVIQKLIITTEIFDFNEIFSNVYNICRNRKNLPVILKLKNHKFFVLITKDYKYNTKFSIIFPSSVYRENSKHYYRKIFNVDKNFLPQKNTLKFNTKFLISCSYSYLKIIRIIGTIFFFSILSSNIVKNSPLKHEPPFSPTTGNYILD</sequence>
<dbReference type="AlphaFoldDB" id="A0A6G0U8I0"/>
<evidence type="ECO:0000313" key="2">
    <source>
        <dbReference type="Proteomes" id="UP000475862"/>
    </source>
</evidence>
<proteinExistence type="predicted"/>
<comment type="caution">
    <text evidence="1">The sequence shown here is derived from an EMBL/GenBank/DDBJ whole genome shotgun (WGS) entry which is preliminary data.</text>
</comment>
<name>A0A6G0U8I0_APHGL</name>
<dbReference type="EMBL" id="VYZN01000001">
    <property type="protein sequence ID" value="KAE9545428.1"/>
    <property type="molecule type" value="Genomic_DNA"/>
</dbReference>
<keyword evidence="2" id="KW-1185">Reference proteome</keyword>
<dbReference type="Proteomes" id="UP000475862">
    <property type="component" value="Unassembled WGS sequence"/>
</dbReference>
<evidence type="ECO:0000313" key="1">
    <source>
        <dbReference type="EMBL" id="KAE9545428.1"/>
    </source>
</evidence>
<gene>
    <name evidence="1" type="ORF">AGLY_000971</name>
</gene>